<dbReference type="OrthoDB" id="7656008at2"/>
<accession>A0A1G8TZG0</accession>
<evidence type="ECO:0000313" key="2">
    <source>
        <dbReference type="EMBL" id="SDJ46976.1"/>
    </source>
</evidence>
<dbReference type="InterPro" id="IPR036086">
    <property type="entry name" value="ParB/Sulfiredoxin_sf"/>
</dbReference>
<dbReference type="STRING" id="376427.SAMN04487954_10517"/>
<name>A0A1G8TZG0_9GAMM</name>
<dbReference type="Proteomes" id="UP000198525">
    <property type="component" value="Unassembled WGS sequence"/>
</dbReference>
<feature type="compositionally biased region" description="Basic and acidic residues" evidence="1">
    <location>
        <begin position="370"/>
        <end position="382"/>
    </location>
</feature>
<dbReference type="AlphaFoldDB" id="A0A1G8TZG0"/>
<sequence>MKRPTDQQLRERLMQPGPKRQGQPVDAVTPPDQEMAVWVTLDMLKPYEHNPRQVRNPKYEEIKASIRAAGLKHKPPVTQRPGEKHYTICDGGNTRLQILRELFEETGESRFHAFYALYRPWQSEVKMLTGHLSENDNRGQLLWIERAKGVVDAKAMYEEESGDTLSQRELVKRLAEDGYQVAQSHISKMLYTVEHLLPTLPNTLYSGLGRPQVEKLISYREACRLIWERCTEEVAPEGFAEAWHQTMAWFDDEGQTEMNWSIVVDRLCGMLADHTGVHFNVCELTLDNIVTYRKRRWDLEEHQAFEALDVELQQMRDPDAQPPSLYPPLPETSAEPAAGGAPVAKVSASDSGREPQSQPQAEQLPSPRALGRDALSDDERTESAELLRLREQVAALEREKEQLSESSSPVLRGIGEPASEPGPVPMAATPEEEVDWPEGAARTEAERAARLEGLTQSSWQESPGKRGYRHHLASELGVPSFDFEQLAPLAAPVLSGETTPPIADVWFIEGVEDEPRSLRIRIRELVQVIARWGGFGGSDVVVADDDGIGFDLNPLPDAADRRARFAWQALASLRGELNPEYPSDATLWGALLGTHREEGDESAWDDAVLLRFFRLVRLIRRLREHLQGQQEAQS</sequence>
<feature type="compositionally biased region" description="Polar residues" evidence="1">
    <location>
        <begin position="348"/>
        <end position="363"/>
    </location>
</feature>
<feature type="region of interest" description="Disordered" evidence="1">
    <location>
        <begin position="317"/>
        <end position="382"/>
    </location>
</feature>
<dbReference type="InterPro" id="IPR022304">
    <property type="entry name" value="ICE_PFGI_1_ParB"/>
</dbReference>
<evidence type="ECO:0000313" key="3">
    <source>
        <dbReference type="Proteomes" id="UP000198525"/>
    </source>
</evidence>
<keyword evidence="3" id="KW-1185">Reference proteome</keyword>
<feature type="compositionally biased region" description="Basic and acidic residues" evidence="1">
    <location>
        <begin position="1"/>
        <end position="13"/>
    </location>
</feature>
<dbReference type="EMBL" id="FNES01000005">
    <property type="protein sequence ID" value="SDJ46976.1"/>
    <property type="molecule type" value="Genomic_DNA"/>
</dbReference>
<evidence type="ECO:0000256" key="1">
    <source>
        <dbReference type="SAM" id="MobiDB-lite"/>
    </source>
</evidence>
<proteinExistence type="predicted"/>
<gene>
    <name evidence="2" type="ORF">SAMN04487954_10517</name>
</gene>
<dbReference type="NCBIfam" id="TIGR03764">
    <property type="entry name" value="ICE_PFGI_1_parB"/>
    <property type="match status" value="1"/>
</dbReference>
<protein>
    <submittedName>
        <fullName evidence="2">Integrating conjugative element, PFGI_1 class, ParB family protein</fullName>
    </submittedName>
</protein>
<reference evidence="2 3" key="1">
    <citation type="submission" date="2016-10" db="EMBL/GenBank/DDBJ databases">
        <authorList>
            <person name="de Groot N.N."/>
        </authorList>
    </citation>
    <scope>NUCLEOTIDE SEQUENCE [LARGE SCALE GENOMIC DNA]</scope>
    <source>
        <strain evidence="2 3">CGMCC 1.6133</strain>
    </source>
</reference>
<feature type="region of interest" description="Disordered" evidence="1">
    <location>
        <begin position="1"/>
        <end position="31"/>
    </location>
</feature>
<dbReference type="RefSeq" id="WP_089684754.1">
    <property type="nucleotide sequence ID" value="NZ_FNES01000005.1"/>
</dbReference>
<feature type="compositionally biased region" description="Pro residues" evidence="1">
    <location>
        <begin position="320"/>
        <end position="330"/>
    </location>
</feature>
<feature type="region of interest" description="Disordered" evidence="1">
    <location>
        <begin position="398"/>
        <end position="423"/>
    </location>
</feature>
<organism evidence="2 3">
    <name type="scientific">Billgrantia gudaonensis</name>
    <dbReference type="NCBI Taxonomy" id="376427"/>
    <lineage>
        <taxon>Bacteria</taxon>
        <taxon>Pseudomonadati</taxon>
        <taxon>Pseudomonadota</taxon>
        <taxon>Gammaproteobacteria</taxon>
        <taxon>Oceanospirillales</taxon>
        <taxon>Halomonadaceae</taxon>
        <taxon>Billgrantia</taxon>
    </lineage>
</organism>
<dbReference type="SUPFAM" id="SSF110849">
    <property type="entry name" value="ParB/Sulfiredoxin"/>
    <property type="match status" value="1"/>
</dbReference>